<gene>
    <name evidence="3" type="ORF">SARC_08010</name>
</gene>
<dbReference type="RefSeq" id="XP_014153502.1">
    <property type="nucleotide sequence ID" value="XM_014298027.1"/>
</dbReference>
<sequence length="311" mass="34735">MLIQEYRVVMPLSVAEYKRAQTYMVAKHSNNETGDGEGFEFTVREACHDEVRGDGIYTEKKAYLSDKLGPWLKQFVPSIFFVCEKAWNYYPYTHTEYYCSFLPVFSIKIDTVYKDDNGNCPNALGISAEQLAVRVVDVIDVADPNNIPAAKKGSVVDLTKFQSQKTRRGPFKKGWVQRTEPVMCSYKCCTVSFSVWGMSNMVESQVAKSIHDLLSVVHAQAVGWIDEWIDLSEEEVQAYEKAMREDMNNKIASTAASAQEAERKGELKGAVDTVQRNSKNLGLGGQVLSSLSGSITNLSGSLSTWWGNANK</sequence>
<dbReference type="InterPro" id="IPR001666">
    <property type="entry name" value="PI_transfer"/>
</dbReference>
<organism evidence="3 4">
    <name type="scientific">Sphaeroforma arctica JP610</name>
    <dbReference type="NCBI Taxonomy" id="667725"/>
    <lineage>
        <taxon>Eukaryota</taxon>
        <taxon>Ichthyosporea</taxon>
        <taxon>Ichthyophonida</taxon>
        <taxon>Sphaeroforma</taxon>
    </lineage>
</organism>
<dbReference type="Proteomes" id="UP000054560">
    <property type="component" value="Unassembled WGS sequence"/>
</dbReference>
<dbReference type="Gene3D" id="3.30.530.20">
    <property type="match status" value="1"/>
</dbReference>
<evidence type="ECO:0000313" key="4">
    <source>
        <dbReference type="Proteomes" id="UP000054560"/>
    </source>
</evidence>
<dbReference type="EMBL" id="KQ242276">
    <property type="protein sequence ID" value="KNC79600.1"/>
    <property type="molecule type" value="Genomic_DNA"/>
</dbReference>
<dbReference type="PRINTS" id="PR00391">
    <property type="entry name" value="PITRANSFER"/>
</dbReference>
<dbReference type="AlphaFoldDB" id="A0A0L0FS82"/>
<evidence type="ECO:0000313" key="3">
    <source>
        <dbReference type="EMBL" id="KNC79600.1"/>
    </source>
</evidence>
<dbReference type="FunFam" id="3.30.530.20:FF:000028">
    <property type="entry name" value="Phosphatidylinositol transfer protein 5"/>
    <property type="match status" value="1"/>
</dbReference>
<dbReference type="SUPFAM" id="SSF55961">
    <property type="entry name" value="Bet v1-like"/>
    <property type="match status" value="1"/>
</dbReference>
<dbReference type="GO" id="GO:0071944">
    <property type="term" value="C:cell periphery"/>
    <property type="evidence" value="ECO:0007669"/>
    <property type="project" value="UniProtKB-ARBA"/>
</dbReference>
<dbReference type="InterPro" id="IPR023393">
    <property type="entry name" value="START-like_dom_sf"/>
</dbReference>
<evidence type="ECO:0000259" key="2">
    <source>
        <dbReference type="Pfam" id="PF02121"/>
    </source>
</evidence>
<feature type="domain" description="Phosphatidylinositol transfer protein N-terminal" evidence="2">
    <location>
        <begin position="1"/>
        <end position="244"/>
    </location>
</feature>
<dbReference type="InterPro" id="IPR055261">
    <property type="entry name" value="PI_transfer_N"/>
</dbReference>
<reference evidence="3 4" key="1">
    <citation type="submission" date="2011-02" db="EMBL/GenBank/DDBJ databases">
        <title>The Genome Sequence of Sphaeroforma arctica JP610.</title>
        <authorList>
            <consortium name="The Broad Institute Genome Sequencing Platform"/>
            <person name="Russ C."/>
            <person name="Cuomo C."/>
            <person name="Young S.K."/>
            <person name="Zeng Q."/>
            <person name="Gargeya S."/>
            <person name="Alvarado L."/>
            <person name="Berlin A."/>
            <person name="Chapman S.B."/>
            <person name="Chen Z."/>
            <person name="Freedman E."/>
            <person name="Gellesch M."/>
            <person name="Goldberg J."/>
            <person name="Griggs A."/>
            <person name="Gujja S."/>
            <person name="Heilman E."/>
            <person name="Heiman D."/>
            <person name="Howarth C."/>
            <person name="Mehta T."/>
            <person name="Neiman D."/>
            <person name="Pearson M."/>
            <person name="Roberts A."/>
            <person name="Saif S."/>
            <person name="Shea T."/>
            <person name="Shenoy N."/>
            <person name="Sisk P."/>
            <person name="Stolte C."/>
            <person name="Sykes S."/>
            <person name="White J."/>
            <person name="Yandava C."/>
            <person name="Burger G."/>
            <person name="Gray M.W."/>
            <person name="Holland P.W.H."/>
            <person name="King N."/>
            <person name="Lang F.B.F."/>
            <person name="Roger A.J."/>
            <person name="Ruiz-Trillo I."/>
            <person name="Haas B."/>
            <person name="Nusbaum C."/>
            <person name="Birren B."/>
        </authorList>
    </citation>
    <scope>NUCLEOTIDE SEQUENCE [LARGE SCALE GENOMIC DNA]</scope>
    <source>
        <strain evidence="3 4">JP610</strain>
    </source>
</reference>
<dbReference type="GO" id="GO:0005737">
    <property type="term" value="C:cytoplasm"/>
    <property type="evidence" value="ECO:0007669"/>
    <property type="project" value="TreeGrafter"/>
</dbReference>
<keyword evidence="1" id="KW-0175">Coiled coil</keyword>
<accession>A0A0L0FS82</accession>
<feature type="coiled-coil region" evidence="1">
    <location>
        <begin position="229"/>
        <end position="264"/>
    </location>
</feature>
<name>A0A0L0FS82_9EUKA</name>
<dbReference type="STRING" id="667725.A0A0L0FS82"/>
<protein>
    <recommendedName>
        <fullName evidence="2">Phosphatidylinositol transfer protein N-terminal domain-containing protein</fullName>
    </recommendedName>
</protein>
<dbReference type="GO" id="GO:0035091">
    <property type="term" value="F:phosphatidylinositol binding"/>
    <property type="evidence" value="ECO:0007669"/>
    <property type="project" value="TreeGrafter"/>
</dbReference>
<evidence type="ECO:0000256" key="1">
    <source>
        <dbReference type="SAM" id="Coils"/>
    </source>
</evidence>
<dbReference type="eggNOG" id="KOG3668">
    <property type="taxonomic scope" value="Eukaryota"/>
</dbReference>
<dbReference type="GO" id="GO:0008526">
    <property type="term" value="F:phosphatidylinositol transfer activity"/>
    <property type="evidence" value="ECO:0007669"/>
    <property type="project" value="UniProtKB-ARBA"/>
</dbReference>
<proteinExistence type="predicted"/>
<dbReference type="OrthoDB" id="10053061at2759"/>
<dbReference type="Pfam" id="PF02121">
    <property type="entry name" value="IP_trans"/>
    <property type="match status" value="1"/>
</dbReference>
<dbReference type="PANTHER" id="PTHR10658:SF54">
    <property type="entry name" value="CYTOPLASMIC PHOSPHATIDYLINOSITOL TRANSFER PROTEIN 1"/>
    <property type="match status" value="1"/>
</dbReference>
<dbReference type="PANTHER" id="PTHR10658">
    <property type="entry name" value="PHOSPHATIDYLINOSITOL TRANSFER PROTEIN"/>
    <property type="match status" value="1"/>
</dbReference>
<dbReference type="GeneID" id="25908514"/>
<keyword evidence="4" id="KW-1185">Reference proteome</keyword>